<dbReference type="PANTHER" id="PTHR48041:SF139">
    <property type="entry name" value="PROTEIN SCARLET"/>
    <property type="match status" value="1"/>
</dbReference>
<dbReference type="PROSITE" id="PS50893">
    <property type="entry name" value="ABC_TRANSPORTER_2"/>
    <property type="match status" value="1"/>
</dbReference>
<dbReference type="AlphaFoldDB" id="A0A196SL59"/>
<dbReference type="InterPro" id="IPR017871">
    <property type="entry name" value="ABC_transporter-like_CS"/>
</dbReference>
<evidence type="ECO:0000259" key="9">
    <source>
        <dbReference type="PROSITE" id="PS50893"/>
    </source>
</evidence>
<proteinExistence type="predicted"/>
<dbReference type="SMART" id="SM00382">
    <property type="entry name" value="AAA"/>
    <property type="match status" value="1"/>
</dbReference>
<dbReference type="Pfam" id="PF01061">
    <property type="entry name" value="ABC2_membrane"/>
    <property type="match status" value="1"/>
</dbReference>
<evidence type="ECO:0000256" key="2">
    <source>
        <dbReference type="ARBA" id="ARBA00022448"/>
    </source>
</evidence>
<sequence length="672" mass="75564">MLDKYFAPDPISCCHLSFSDVIWNPKRNKSIADSCSGRSQYDRLFQLIREEESIIESYSSASSSAENLPPLPDENMILKHINGYATSGQMTAILGASGAGKTTLLSILCGRNTGYTGTFRINGREVNDASLRKVCRFVRQSDLFYEYLTVEEHLYYQAILRLGDRPEAEIRDRLVWIVKNFNLSKCLHVTIGGSHKKGISGGEMRRVTLATELINYPSILFCDEPTSGLDSYMAETVIKTLRVLADHGVTVVCTIHQPPTETYALFDNVMYLADGEVAYFGPREQAVQYFASIGMPCPSYYNMADFAIHTMAIDSELEDEQKARRKLEVHQLCERFKASELCETNCRVAATLPTSCEDQPILQEIEALEAFEQKNVLAKFWGSMFARSYPTSWWTQFSTLVTRNFRVILRDPRLTIARLLQSIVLSVFIGLVFMRLKTTQSGIMNRLSVIFFIMMTESFSLLFAEIQIFPFELPIVYNEVASGLYRVDAYYLAKTVTGLPLSFLSPLLSASINYSMIGLDPNAGRFFGFVGILWLVSNATVALAYFISALTGDFVLANAISAMLILPFILLGGFFLQDQRSPVYLIWLKEASMFNWGFKLMVLDQFYGKTFECPPPPALCPYPDGNAVMEYTKVSTKDIALGISILVAINLGWRLGAFICLEIHAYNHLSKI</sequence>
<keyword evidence="4" id="KW-0547">Nucleotide-binding</keyword>
<evidence type="ECO:0000256" key="6">
    <source>
        <dbReference type="ARBA" id="ARBA00022989"/>
    </source>
</evidence>
<evidence type="ECO:0000256" key="8">
    <source>
        <dbReference type="SAM" id="Phobius"/>
    </source>
</evidence>
<dbReference type="OrthoDB" id="66620at2759"/>
<evidence type="ECO:0000313" key="11">
    <source>
        <dbReference type="Proteomes" id="UP000078348"/>
    </source>
</evidence>
<dbReference type="GO" id="GO:0005886">
    <property type="term" value="C:plasma membrane"/>
    <property type="evidence" value="ECO:0007669"/>
    <property type="project" value="TreeGrafter"/>
</dbReference>
<comment type="caution">
    <text evidence="10">The sequence shown here is derived from an EMBL/GenBank/DDBJ whole genome shotgun (WGS) entry which is preliminary data.</text>
</comment>
<dbReference type="Gene3D" id="3.40.50.300">
    <property type="entry name" value="P-loop containing nucleotide triphosphate hydrolases"/>
    <property type="match status" value="1"/>
</dbReference>
<dbReference type="STRING" id="478820.A0A196SL59"/>
<dbReference type="PANTHER" id="PTHR48041">
    <property type="entry name" value="ABC TRANSPORTER G FAMILY MEMBER 28"/>
    <property type="match status" value="1"/>
</dbReference>
<dbReference type="GO" id="GO:0005524">
    <property type="term" value="F:ATP binding"/>
    <property type="evidence" value="ECO:0007669"/>
    <property type="project" value="UniProtKB-KW"/>
</dbReference>
<protein>
    <submittedName>
        <fullName evidence="10">ABC protein, subfamily ABCG</fullName>
    </submittedName>
</protein>
<dbReference type="Pfam" id="PF00005">
    <property type="entry name" value="ABC_tran"/>
    <property type="match status" value="1"/>
</dbReference>
<dbReference type="InterPro" id="IPR050352">
    <property type="entry name" value="ABCG_transporters"/>
</dbReference>
<evidence type="ECO:0000313" key="10">
    <source>
        <dbReference type="EMBL" id="OAO16644.1"/>
    </source>
</evidence>
<comment type="subcellular location">
    <subcellularLocation>
        <location evidence="1">Membrane</location>
        <topology evidence="1">Multi-pass membrane protein</topology>
    </subcellularLocation>
</comment>
<dbReference type="EMBL" id="LXWW01000069">
    <property type="protein sequence ID" value="OAO16644.1"/>
    <property type="molecule type" value="Genomic_DNA"/>
</dbReference>
<keyword evidence="7 8" id="KW-0472">Membrane</keyword>
<feature type="transmembrane region" description="Helical" evidence="8">
    <location>
        <begin position="639"/>
        <end position="666"/>
    </location>
</feature>
<keyword evidence="3 8" id="KW-0812">Transmembrane</keyword>
<dbReference type="InterPro" id="IPR003439">
    <property type="entry name" value="ABC_transporter-like_ATP-bd"/>
</dbReference>
<keyword evidence="6 8" id="KW-1133">Transmembrane helix</keyword>
<feature type="transmembrane region" description="Helical" evidence="8">
    <location>
        <begin position="554"/>
        <end position="576"/>
    </location>
</feature>
<gene>
    <name evidence="10" type="ORF">AV274_1641</name>
</gene>
<evidence type="ECO:0000256" key="3">
    <source>
        <dbReference type="ARBA" id="ARBA00022692"/>
    </source>
</evidence>
<dbReference type="CDD" id="cd03213">
    <property type="entry name" value="ABCG_EPDR"/>
    <property type="match status" value="1"/>
</dbReference>
<feature type="transmembrane region" description="Helical" evidence="8">
    <location>
        <begin position="416"/>
        <end position="436"/>
    </location>
</feature>
<feature type="transmembrane region" description="Helical" evidence="8">
    <location>
        <begin position="448"/>
        <end position="469"/>
    </location>
</feature>
<feature type="domain" description="ABC transporter" evidence="9">
    <location>
        <begin position="63"/>
        <end position="299"/>
    </location>
</feature>
<keyword evidence="11" id="KW-1185">Reference proteome</keyword>
<keyword evidence="5" id="KW-0067">ATP-binding</keyword>
<dbReference type="Proteomes" id="UP000078348">
    <property type="component" value="Unassembled WGS sequence"/>
</dbReference>
<dbReference type="GO" id="GO:0140359">
    <property type="term" value="F:ABC-type transporter activity"/>
    <property type="evidence" value="ECO:0007669"/>
    <property type="project" value="InterPro"/>
</dbReference>
<name>A0A196SL59_BLAHN</name>
<organism evidence="10 11">
    <name type="scientific">Blastocystis sp. subtype 1 (strain ATCC 50177 / NandII)</name>
    <dbReference type="NCBI Taxonomy" id="478820"/>
    <lineage>
        <taxon>Eukaryota</taxon>
        <taxon>Sar</taxon>
        <taxon>Stramenopiles</taxon>
        <taxon>Bigyra</taxon>
        <taxon>Opalozoa</taxon>
        <taxon>Opalinata</taxon>
        <taxon>Blastocystidae</taxon>
        <taxon>Blastocystis</taxon>
    </lineage>
</organism>
<evidence type="ECO:0000256" key="7">
    <source>
        <dbReference type="ARBA" id="ARBA00023136"/>
    </source>
</evidence>
<dbReference type="SUPFAM" id="SSF52540">
    <property type="entry name" value="P-loop containing nucleoside triphosphate hydrolases"/>
    <property type="match status" value="1"/>
</dbReference>
<dbReference type="GO" id="GO:0016887">
    <property type="term" value="F:ATP hydrolysis activity"/>
    <property type="evidence" value="ECO:0007669"/>
    <property type="project" value="InterPro"/>
</dbReference>
<reference evidence="10 11" key="1">
    <citation type="submission" date="2016-05" db="EMBL/GenBank/DDBJ databases">
        <title>Nuclear genome of Blastocystis sp. subtype 1 NandII.</title>
        <authorList>
            <person name="Gentekaki E."/>
            <person name="Curtis B."/>
            <person name="Stairs C."/>
            <person name="Eme L."/>
            <person name="Herman E."/>
            <person name="Klimes V."/>
            <person name="Arias M.C."/>
            <person name="Elias M."/>
            <person name="Hilliou F."/>
            <person name="Klute M."/>
            <person name="Malik S.-B."/>
            <person name="Pightling A."/>
            <person name="Rachubinski R."/>
            <person name="Salas D."/>
            <person name="Schlacht A."/>
            <person name="Suga H."/>
            <person name="Archibald J."/>
            <person name="Ball S.G."/>
            <person name="Clark G."/>
            <person name="Dacks J."/>
            <person name="Van Der Giezen M."/>
            <person name="Tsaousis A."/>
            <person name="Roger A."/>
        </authorList>
    </citation>
    <scope>NUCLEOTIDE SEQUENCE [LARGE SCALE GENOMIC DNA]</scope>
    <source>
        <strain evidence="11">ATCC 50177 / NandII</strain>
    </source>
</reference>
<accession>A0A196SL59</accession>
<evidence type="ECO:0000256" key="4">
    <source>
        <dbReference type="ARBA" id="ARBA00022741"/>
    </source>
</evidence>
<dbReference type="InterPro" id="IPR027417">
    <property type="entry name" value="P-loop_NTPase"/>
</dbReference>
<dbReference type="PROSITE" id="PS00211">
    <property type="entry name" value="ABC_TRANSPORTER_1"/>
    <property type="match status" value="1"/>
</dbReference>
<dbReference type="InterPro" id="IPR013525">
    <property type="entry name" value="ABC2_TM"/>
</dbReference>
<dbReference type="InterPro" id="IPR003593">
    <property type="entry name" value="AAA+_ATPase"/>
</dbReference>
<feature type="transmembrane region" description="Helical" evidence="8">
    <location>
        <begin position="526"/>
        <end position="548"/>
    </location>
</feature>
<evidence type="ECO:0000256" key="5">
    <source>
        <dbReference type="ARBA" id="ARBA00022840"/>
    </source>
</evidence>
<keyword evidence="2" id="KW-0813">Transport</keyword>
<evidence type="ECO:0000256" key="1">
    <source>
        <dbReference type="ARBA" id="ARBA00004141"/>
    </source>
</evidence>